<feature type="transmembrane region" description="Helical" evidence="1">
    <location>
        <begin position="20"/>
        <end position="45"/>
    </location>
</feature>
<evidence type="ECO:0000313" key="3">
    <source>
        <dbReference type="Proteomes" id="UP000431269"/>
    </source>
</evidence>
<evidence type="ECO:0000313" key="2">
    <source>
        <dbReference type="EMBL" id="QGZ94399.1"/>
    </source>
</evidence>
<gene>
    <name evidence="2" type="ORF">DSM104635_01217</name>
</gene>
<dbReference type="KEGG" id="tsv:DSM104635_01217"/>
<keyword evidence="1" id="KW-0812">Transmembrane</keyword>
<evidence type="ECO:0000256" key="1">
    <source>
        <dbReference type="SAM" id="Phobius"/>
    </source>
</evidence>
<keyword evidence="1" id="KW-0472">Membrane</keyword>
<sequence length="250" mass="27855">MHATDTVALHETPAGRRAGVLRWFFVILAVWCMALALSGFGPSFVQYLSGRSPFPPIIHFHGAIMMAWLVTYATQATFAARTDLRMHKKVGQLAIGVAGAVWLAMVAVTIVTLKRLDPTVYQFLVPPLLVQVGAIVMFPLFVSWAYLGRRNAGWHKRMMTFATFTLVQAALDRMDLLPNQVSHGFLDSALRLYVLLILPLIVFDFATQRRLHPATLMGGFMVVAMHAIIAALVTHPAWSVVANAFWNWLR</sequence>
<dbReference type="Proteomes" id="UP000431269">
    <property type="component" value="Chromosome"/>
</dbReference>
<proteinExistence type="predicted"/>
<feature type="transmembrane region" description="Helical" evidence="1">
    <location>
        <begin position="218"/>
        <end position="238"/>
    </location>
</feature>
<accession>A0A6I6MIM8</accession>
<protein>
    <submittedName>
        <fullName evidence="2">Uncharacterized protein</fullName>
    </submittedName>
</protein>
<keyword evidence="3" id="KW-1185">Reference proteome</keyword>
<organism evidence="2 3">
    <name type="scientific">Terricaulis silvestris</name>
    <dbReference type="NCBI Taxonomy" id="2686094"/>
    <lineage>
        <taxon>Bacteria</taxon>
        <taxon>Pseudomonadati</taxon>
        <taxon>Pseudomonadota</taxon>
        <taxon>Alphaproteobacteria</taxon>
        <taxon>Caulobacterales</taxon>
        <taxon>Caulobacteraceae</taxon>
        <taxon>Terricaulis</taxon>
    </lineage>
</organism>
<dbReference type="AlphaFoldDB" id="A0A6I6MIM8"/>
<name>A0A6I6MIM8_9CAUL</name>
<feature type="transmembrane region" description="Helical" evidence="1">
    <location>
        <begin position="57"/>
        <end position="78"/>
    </location>
</feature>
<feature type="transmembrane region" description="Helical" evidence="1">
    <location>
        <begin position="159"/>
        <end position="176"/>
    </location>
</feature>
<dbReference type="RefSeq" id="WP_158765341.1">
    <property type="nucleotide sequence ID" value="NZ_CP047045.1"/>
</dbReference>
<reference evidence="3" key="1">
    <citation type="submission" date="2019-12" db="EMBL/GenBank/DDBJ databases">
        <title>Complete genome of Terracaulis silvestris 0127_4.</title>
        <authorList>
            <person name="Vieira S."/>
            <person name="Riedel T."/>
            <person name="Sproer C."/>
            <person name="Pascual J."/>
            <person name="Boedeker C."/>
            <person name="Overmann J."/>
        </authorList>
    </citation>
    <scope>NUCLEOTIDE SEQUENCE [LARGE SCALE GENOMIC DNA]</scope>
    <source>
        <strain evidence="3">0127_4</strain>
    </source>
</reference>
<feature type="transmembrane region" description="Helical" evidence="1">
    <location>
        <begin position="90"/>
        <end position="111"/>
    </location>
</feature>
<feature type="transmembrane region" description="Helical" evidence="1">
    <location>
        <begin position="188"/>
        <end position="206"/>
    </location>
</feature>
<dbReference type="EMBL" id="CP047045">
    <property type="protein sequence ID" value="QGZ94399.1"/>
    <property type="molecule type" value="Genomic_DNA"/>
</dbReference>
<keyword evidence="1" id="KW-1133">Transmembrane helix</keyword>
<feature type="transmembrane region" description="Helical" evidence="1">
    <location>
        <begin position="123"/>
        <end position="147"/>
    </location>
</feature>